<organism evidence="7 8">
    <name type="scientific">Ovis aries</name>
    <name type="common">Sheep</name>
    <dbReference type="NCBI Taxonomy" id="9940"/>
    <lineage>
        <taxon>Eukaryota</taxon>
        <taxon>Metazoa</taxon>
        <taxon>Chordata</taxon>
        <taxon>Craniata</taxon>
        <taxon>Vertebrata</taxon>
        <taxon>Euteleostomi</taxon>
        <taxon>Mammalia</taxon>
        <taxon>Eutheria</taxon>
        <taxon>Laurasiatheria</taxon>
        <taxon>Artiodactyla</taxon>
        <taxon>Ruminantia</taxon>
        <taxon>Pecora</taxon>
        <taxon>Bovidae</taxon>
        <taxon>Caprinae</taxon>
        <taxon>Ovis</taxon>
    </lineage>
</organism>
<reference evidence="7 8" key="1">
    <citation type="submission" date="2020-12" db="EMBL/GenBank/DDBJ databases">
        <title>De novo assembly of Tibetan sheep genome.</title>
        <authorList>
            <person name="Li X."/>
        </authorList>
    </citation>
    <scope>NUCLEOTIDE SEQUENCE [LARGE SCALE GENOMIC DNA]</scope>
    <source>
        <tissue evidence="7">Heart</tissue>
    </source>
</reference>
<dbReference type="GO" id="GO:0061651">
    <property type="term" value="F:Atg12 conjugating enzyme activity"/>
    <property type="evidence" value="ECO:0007669"/>
    <property type="project" value="TreeGrafter"/>
</dbReference>
<dbReference type="GO" id="GO:0005829">
    <property type="term" value="C:cytosol"/>
    <property type="evidence" value="ECO:0007669"/>
    <property type="project" value="TreeGrafter"/>
</dbReference>
<evidence type="ECO:0000256" key="1">
    <source>
        <dbReference type="ARBA" id="ARBA00005696"/>
    </source>
</evidence>
<comment type="caution">
    <text evidence="7">The sequence shown here is derived from an EMBL/GenBank/DDBJ whole genome shotgun (WGS) entry which is preliminary data.</text>
</comment>
<proteinExistence type="inferred from homology"/>
<keyword evidence="4" id="KW-0833">Ubl conjugation pathway</keyword>
<dbReference type="GO" id="GO:0000045">
    <property type="term" value="P:autophagosome assembly"/>
    <property type="evidence" value="ECO:0007669"/>
    <property type="project" value="TreeGrafter"/>
</dbReference>
<name>A0A836AEY5_SHEEP</name>
<comment type="similarity">
    <text evidence="1">Belongs to the ATG10 family.</text>
</comment>
<accession>A0A836AEY5</accession>
<evidence type="ECO:0000313" key="8">
    <source>
        <dbReference type="Proteomes" id="UP000664991"/>
    </source>
</evidence>
<evidence type="ECO:0000256" key="2">
    <source>
        <dbReference type="ARBA" id="ARBA00021099"/>
    </source>
</evidence>
<protein>
    <recommendedName>
        <fullName evidence="2">Ubiquitin-like-conjugating enzyme ATG10</fullName>
    </recommendedName>
    <alternativeName>
        <fullName evidence="6">Autophagy-related protein 10</fullName>
    </alternativeName>
</protein>
<evidence type="ECO:0000256" key="3">
    <source>
        <dbReference type="ARBA" id="ARBA00022679"/>
    </source>
</evidence>
<gene>
    <name evidence="7" type="ORF">JEQ12_017245</name>
</gene>
<dbReference type="Proteomes" id="UP000664991">
    <property type="component" value="Unassembled WGS sequence"/>
</dbReference>
<dbReference type="AlphaFoldDB" id="A0A836AEY5"/>
<sequence>MSSLEKKTFQHYCAEFIKPSQKIGDDWEWRASKDFSNGYICKTHFQVKNGTAMSHQGTSVHVQIFLPAEEALDSTPPPQLYFDVVETTTAAKVIRYEYHVVYSGSCQVSVLCFRASFLDGRTLALKDIWEGIHECYKMRLLHLILGRPLLLLPPIPPSIKLLLVSAPAFGMGLPLYFKSPNEAKSLEDTEA</sequence>
<dbReference type="GO" id="GO:0000422">
    <property type="term" value="P:autophagy of mitochondrion"/>
    <property type="evidence" value="ECO:0007669"/>
    <property type="project" value="TreeGrafter"/>
</dbReference>
<keyword evidence="3" id="KW-0808">Transferase</keyword>
<dbReference type="PANTHER" id="PTHR14957:SF1">
    <property type="entry name" value="UBIQUITIN-LIKE-CONJUGATING ENZYME ATG10"/>
    <property type="match status" value="1"/>
</dbReference>
<dbReference type="GO" id="GO:0032446">
    <property type="term" value="P:protein modification by small protein conjugation"/>
    <property type="evidence" value="ECO:0007669"/>
    <property type="project" value="TreeGrafter"/>
</dbReference>
<evidence type="ECO:0000256" key="4">
    <source>
        <dbReference type="ARBA" id="ARBA00022786"/>
    </source>
</evidence>
<dbReference type="Pfam" id="PF03987">
    <property type="entry name" value="Autophagy_act_C"/>
    <property type="match status" value="1"/>
</dbReference>
<dbReference type="EMBL" id="JAEMGP010000006">
    <property type="protein sequence ID" value="KAG5207481.1"/>
    <property type="molecule type" value="Genomic_DNA"/>
</dbReference>
<evidence type="ECO:0000313" key="7">
    <source>
        <dbReference type="EMBL" id="KAG5207481.1"/>
    </source>
</evidence>
<dbReference type="PANTHER" id="PTHR14957">
    <property type="entry name" value="UBIQUITIN-LIKE-CONJUGATING ENZYME ATG10"/>
    <property type="match status" value="1"/>
</dbReference>
<keyword evidence="5" id="KW-0072">Autophagy</keyword>
<evidence type="ECO:0000256" key="5">
    <source>
        <dbReference type="ARBA" id="ARBA00023006"/>
    </source>
</evidence>
<evidence type="ECO:0000256" key="6">
    <source>
        <dbReference type="ARBA" id="ARBA00029833"/>
    </source>
</evidence>
<dbReference type="InterPro" id="IPR007135">
    <property type="entry name" value="Atg3/Atg10"/>
</dbReference>